<dbReference type="Pfam" id="PF13640">
    <property type="entry name" value="2OG-FeII_Oxy_3"/>
    <property type="match status" value="1"/>
</dbReference>
<dbReference type="InterPro" id="IPR044862">
    <property type="entry name" value="Pro_4_hyd_alph_FE2OG_OXY"/>
</dbReference>
<dbReference type="SMART" id="SM00702">
    <property type="entry name" value="P4Hc"/>
    <property type="match status" value="1"/>
</dbReference>
<evidence type="ECO:0000256" key="5">
    <source>
        <dbReference type="ARBA" id="ARBA00023004"/>
    </source>
</evidence>
<dbReference type="PROSITE" id="PS51471">
    <property type="entry name" value="FE2OG_OXY"/>
    <property type="match status" value="1"/>
</dbReference>
<dbReference type="InterPro" id="IPR006620">
    <property type="entry name" value="Pro_4_hyd_alph"/>
</dbReference>
<evidence type="ECO:0000256" key="4">
    <source>
        <dbReference type="ARBA" id="ARBA00023002"/>
    </source>
</evidence>
<organism evidence="7">
    <name type="scientific">viral metagenome</name>
    <dbReference type="NCBI Taxonomy" id="1070528"/>
    <lineage>
        <taxon>unclassified sequences</taxon>
        <taxon>metagenomes</taxon>
        <taxon>organismal metagenomes</taxon>
    </lineage>
</organism>
<evidence type="ECO:0000256" key="2">
    <source>
        <dbReference type="ARBA" id="ARBA00022723"/>
    </source>
</evidence>
<dbReference type="EMBL" id="MN740500">
    <property type="protein sequence ID" value="QHU29971.1"/>
    <property type="molecule type" value="Genomic_DNA"/>
</dbReference>
<dbReference type="GO" id="GO:0006974">
    <property type="term" value="P:DNA damage response"/>
    <property type="evidence" value="ECO:0007669"/>
    <property type="project" value="TreeGrafter"/>
</dbReference>
<dbReference type="InterPro" id="IPR005123">
    <property type="entry name" value="Oxoglu/Fe-dep_dioxygenase_dom"/>
</dbReference>
<keyword evidence="2" id="KW-0479">Metal-binding</keyword>
<evidence type="ECO:0000256" key="1">
    <source>
        <dbReference type="ARBA" id="ARBA00001961"/>
    </source>
</evidence>
<dbReference type="InterPro" id="IPR023550">
    <property type="entry name" value="PKHD_hydroxylase"/>
</dbReference>
<sequence>MIFCYYIIDPMIDWIITKFKNEFIVYKFKYLKKIHIIDYMDYKVYENVFDDDFINYILNNLDESRYRDGRVGAGGRVNLNQKNRKDLFIQETALLSKIDDKIYSNLYKEIKENFSDIKYRERWKAGKYIGEANGFYNVHRDDSDETAFRSTSMIIALSDPDDYEGGELCFDSFDFSTKLKKGSVVVFKSSIFHHVNPVTSGTRVVLISFFFDETGKEIKNKITGLRDFTPYKPILSSMSLEYDDYVDESRVESVMTKIVGDVDYSDNGSKHAWSDKDDYLYEDNGGDVLLVTFAGMGWKQSIPTFIFYNFLKQYTNIDKLFLRDINCRYYMSGLKNSTMSLEETVSLIKEKIAHKKYKKIIGLGCSAGGFAAILYGELLKFDKVLAFAPQTVINKKKDELIGDKYNAPNTCRWLRDKKPDDEMYQKSLDLINYRPFHSSIDIHYSINGNNGIDKKHALYLEDSKCKIIEHPGNDHMIALSLRNNGKLKEIIEKEIFLESNIESNIELEISAM</sequence>
<dbReference type="GO" id="GO:0016706">
    <property type="term" value="F:2-oxoglutarate-dependent dioxygenase activity"/>
    <property type="evidence" value="ECO:0007669"/>
    <property type="project" value="InterPro"/>
</dbReference>
<dbReference type="GO" id="GO:0006879">
    <property type="term" value="P:intracellular iron ion homeostasis"/>
    <property type="evidence" value="ECO:0007669"/>
    <property type="project" value="TreeGrafter"/>
</dbReference>
<dbReference type="PANTHER" id="PTHR41536:SF1">
    <property type="entry name" value="PKHD-TYPE HYDROXYLASE YBIX"/>
    <property type="match status" value="1"/>
</dbReference>
<comment type="cofactor">
    <cofactor evidence="1">
        <name>L-ascorbate</name>
        <dbReference type="ChEBI" id="CHEBI:38290"/>
    </cofactor>
</comment>
<dbReference type="GO" id="GO:0005506">
    <property type="term" value="F:iron ion binding"/>
    <property type="evidence" value="ECO:0007669"/>
    <property type="project" value="InterPro"/>
</dbReference>
<keyword evidence="4" id="KW-0560">Oxidoreductase</keyword>
<evidence type="ECO:0000259" key="6">
    <source>
        <dbReference type="PROSITE" id="PS51471"/>
    </source>
</evidence>
<dbReference type="SUPFAM" id="SSF53474">
    <property type="entry name" value="alpha/beta-Hydrolases"/>
    <property type="match status" value="1"/>
</dbReference>
<proteinExistence type="predicted"/>
<keyword evidence="3" id="KW-0223">Dioxygenase</keyword>
<evidence type="ECO:0000256" key="3">
    <source>
        <dbReference type="ARBA" id="ARBA00022964"/>
    </source>
</evidence>
<dbReference type="InterPro" id="IPR029058">
    <property type="entry name" value="AB_hydrolase_fold"/>
</dbReference>
<keyword evidence="5" id="KW-0408">Iron</keyword>
<protein>
    <recommendedName>
        <fullName evidence="6">Fe2OG dioxygenase domain-containing protein</fullName>
    </recommendedName>
</protein>
<dbReference type="PANTHER" id="PTHR41536">
    <property type="entry name" value="PKHD-TYPE HYDROXYLASE YBIX"/>
    <property type="match status" value="1"/>
</dbReference>
<evidence type="ECO:0000313" key="7">
    <source>
        <dbReference type="EMBL" id="QHU29971.1"/>
    </source>
</evidence>
<reference evidence="7" key="1">
    <citation type="journal article" date="2020" name="Nature">
        <title>Giant virus diversity and host interactions through global metagenomics.</title>
        <authorList>
            <person name="Schulz F."/>
            <person name="Roux S."/>
            <person name="Paez-Espino D."/>
            <person name="Jungbluth S."/>
            <person name="Walsh D.A."/>
            <person name="Denef V.J."/>
            <person name="McMahon K.D."/>
            <person name="Konstantinidis K.T."/>
            <person name="Eloe-Fadrosh E.A."/>
            <person name="Kyrpides N.C."/>
            <person name="Woyke T."/>
        </authorList>
    </citation>
    <scope>NUCLEOTIDE SEQUENCE</scope>
    <source>
        <strain evidence="7">GVMAG-M-3300027810-10</strain>
    </source>
</reference>
<dbReference type="GO" id="GO:0031418">
    <property type="term" value="F:L-ascorbic acid binding"/>
    <property type="evidence" value="ECO:0007669"/>
    <property type="project" value="InterPro"/>
</dbReference>
<feature type="domain" description="Fe2OG dioxygenase" evidence="6">
    <location>
        <begin position="97"/>
        <end position="213"/>
    </location>
</feature>
<dbReference type="Gene3D" id="2.60.120.620">
    <property type="entry name" value="q2cbj1_9rhob like domain"/>
    <property type="match status" value="1"/>
</dbReference>
<dbReference type="AlphaFoldDB" id="A0A6C0LJX2"/>
<name>A0A6C0LJX2_9ZZZZ</name>
<accession>A0A6C0LJX2</accession>